<sequence length="666" mass="72056">MLSWRPTLRRKLLAVMLLTTLVAVVVALGAMIGYDLRAYHQGWVDDVTAQAELVGSASTAALSFDDERVATENLALLRLQPKVRAAALYTAQGQLFASYGADNAPPRVPDRPEADGERVDGGELLVFKPVRENGRRVGTVFVRARYELHDRLLNYAGIAVVVALVAMLVALVLSSWLQRLVTGPVLEIASVAQDVVRQRNYSRRARQLSDDETGALAQAFNEMLAEIEMRTRALEDSNRDKAREVEERRQAQQEVMRLNQELEQRVQERTAQLEASNQELAAASEAAQRANRAKSEFLSSMSHELRTPLNAIIGFGQLLSADTGAPPQRLKLFTEHIVGAGRHLLTLINEILNLAQIEAGRVSLSLEPVLAGEVLVECRTMVEPLASRRGITLDFPAGASEAVMADRTRLKQVLLNLLSNAVKYNRDDGLVAVSCRRTEAMLRITVRDTGAGLRPEQLSQLFQPFNRLGQEGGPQEGTGIGLVVTRRLVELMGGNIGVDSVPGQGSEFWVELPLAAPQAVPDAPALAATGPVSVGAQVATVLCVEDNPTNLQLVEAILSSRPGLRLLTARDGESGVALARAHKPQAILMDNHMPGMSGHEAQALLHADPATAHIPVIALTADAMPDAVEQGLARGYFRYLTKPVDPADLLAALDDALAHARSQQPA</sequence>
<evidence type="ECO:0000256" key="2">
    <source>
        <dbReference type="ARBA" id="ARBA00004370"/>
    </source>
</evidence>
<evidence type="ECO:0000259" key="12">
    <source>
        <dbReference type="PROSITE" id="PS50885"/>
    </source>
</evidence>
<dbReference type="Gene3D" id="1.10.287.130">
    <property type="match status" value="1"/>
</dbReference>
<proteinExistence type="predicted"/>
<keyword evidence="9" id="KW-1133">Transmembrane helix</keyword>
<keyword evidence="9" id="KW-0472">Membrane</keyword>
<protein>
    <recommendedName>
        <fullName evidence="3">histidine kinase</fullName>
        <ecNumber evidence="3">2.7.13.3</ecNumber>
    </recommendedName>
</protein>
<dbReference type="CDD" id="cd06225">
    <property type="entry name" value="HAMP"/>
    <property type="match status" value="1"/>
</dbReference>
<feature type="domain" description="Response regulatory" evidence="11">
    <location>
        <begin position="540"/>
        <end position="657"/>
    </location>
</feature>
<comment type="caution">
    <text evidence="13">The sequence shown here is derived from an EMBL/GenBank/DDBJ whole genome shotgun (WGS) entry which is preliminary data.</text>
</comment>
<dbReference type="SUPFAM" id="SSF47384">
    <property type="entry name" value="Homodimeric domain of signal transducing histidine kinase"/>
    <property type="match status" value="1"/>
</dbReference>
<evidence type="ECO:0000256" key="3">
    <source>
        <dbReference type="ARBA" id="ARBA00012438"/>
    </source>
</evidence>
<keyword evidence="4 7" id="KW-0597">Phosphoprotein</keyword>
<evidence type="ECO:0000259" key="10">
    <source>
        <dbReference type="PROSITE" id="PS50109"/>
    </source>
</evidence>
<keyword evidence="8" id="KW-0175">Coiled coil</keyword>
<dbReference type="Gene3D" id="6.10.340.10">
    <property type="match status" value="1"/>
</dbReference>
<feature type="domain" description="HAMP" evidence="12">
    <location>
        <begin position="179"/>
        <end position="232"/>
    </location>
</feature>
<dbReference type="SMART" id="SM00304">
    <property type="entry name" value="HAMP"/>
    <property type="match status" value="1"/>
</dbReference>
<dbReference type="InterPro" id="IPR036097">
    <property type="entry name" value="HisK_dim/P_sf"/>
</dbReference>
<dbReference type="SMART" id="SM00388">
    <property type="entry name" value="HisKA"/>
    <property type="match status" value="1"/>
</dbReference>
<feature type="coiled-coil region" evidence="8">
    <location>
        <begin position="234"/>
        <end position="293"/>
    </location>
</feature>
<name>A0ABU5INN9_9BURK</name>
<dbReference type="InterPro" id="IPR011006">
    <property type="entry name" value="CheY-like_superfamily"/>
</dbReference>
<organism evidence="13 14">
    <name type="scientific">Azohydromonas lata</name>
    <dbReference type="NCBI Taxonomy" id="45677"/>
    <lineage>
        <taxon>Bacteria</taxon>
        <taxon>Pseudomonadati</taxon>
        <taxon>Pseudomonadota</taxon>
        <taxon>Betaproteobacteria</taxon>
        <taxon>Burkholderiales</taxon>
        <taxon>Sphaerotilaceae</taxon>
        <taxon>Azohydromonas</taxon>
    </lineage>
</organism>
<evidence type="ECO:0000256" key="8">
    <source>
        <dbReference type="SAM" id="Coils"/>
    </source>
</evidence>
<evidence type="ECO:0000256" key="9">
    <source>
        <dbReference type="SAM" id="Phobius"/>
    </source>
</evidence>
<dbReference type="InterPro" id="IPR005467">
    <property type="entry name" value="His_kinase_dom"/>
</dbReference>
<dbReference type="SMART" id="SM00387">
    <property type="entry name" value="HATPase_c"/>
    <property type="match status" value="1"/>
</dbReference>
<dbReference type="InterPro" id="IPR001789">
    <property type="entry name" value="Sig_transdc_resp-reg_receiver"/>
</dbReference>
<evidence type="ECO:0000256" key="5">
    <source>
        <dbReference type="ARBA" id="ARBA00022679"/>
    </source>
</evidence>
<dbReference type="Gene3D" id="3.40.50.2300">
    <property type="match status" value="1"/>
</dbReference>
<dbReference type="InterPro" id="IPR003660">
    <property type="entry name" value="HAMP_dom"/>
</dbReference>
<reference evidence="13 14" key="1">
    <citation type="submission" date="2023-11" db="EMBL/GenBank/DDBJ databases">
        <title>Draft genome of Azohydromonas lata strain H1 (DSM1123), a polyhydroxyalkanoate producer.</title>
        <authorList>
            <person name="Traversa D."/>
            <person name="D'Addabbo P."/>
            <person name="Pazzani C."/>
            <person name="Manzari C."/>
            <person name="Chiara M."/>
            <person name="Scrascia M."/>
        </authorList>
    </citation>
    <scope>NUCLEOTIDE SEQUENCE [LARGE SCALE GENOMIC DNA]</scope>
    <source>
        <strain evidence="13 14">H1</strain>
    </source>
</reference>
<dbReference type="Pfam" id="PF00072">
    <property type="entry name" value="Response_reg"/>
    <property type="match status" value="1"/>
</dbReference>
<dbReference type="CDD" id="cd16922">
    <property type="entry name" value="HATPase_EvgS-ArcB-TorS-like"/>
    <property type="match status" value="1"/>
</dbReference>
<keyword evidence="14" id="KW-1185">Reference proteome</keyword>
<dbReference type="Gene3D" id="3.30.565.10">
    <property type="entry name" value="Histidine kinase-like ATPase, C-terminal domain"/>
    <property type="match status" value="1"/>
</dbReference>
<gene>
    <name evidence="13" type="ORF">SM757_28325</name>
</gene>
<dbReference type="InterPro" id="IPR003594">
    <property type="entry name" value="HATPase_dom"/>
</dbReference>
<feature type="transmembrane region" description="Helical" evidence="9">
    <location>
        <begin position="12"/>
        <end position="34"/>
    </location>
</feature>
<dbReference type="InterPro" id="IPR033417">
    <property type="entry name" value="CHASE8"/>
</dbReference>
<dbReference type="PRINTS" id="PR00344">
    <property type="entry name" value="BCTRLSENSOR"/>
</dbReference>
<dbReference type="RefSeq" id="WP_322467922.1">
    <property type="nucleotide sequence ID" value="NZ_JAXOJX010000071.1"/>
</dbReference>
<dbReference type="Pfam" id="PF00672">
    <property type="entry name" value="HAMP"/>
    <property type="match status" value="1"/>
</dbReference>
<dbReference type="InterPro" id="IPR036890">
    <property type="entry name" value="HATPase_C_sf"/>
</dbReference>
<feature type="transmembrane region" description="Helical" evidence="9">
    <location>
        <begin position="152"/>
        <end position="177"/>
    </location>
</feature>
<keyword evidence="9" id="KW-0812">Transmembrane</keyword>
<keyword evidence="5" id="KW-0808">Transferase</keyword>
<dbReference type="InterPro" id="IPR003661">
    <property type="entry name" value="HisK_dim/P_dom"/>
</dbReference>
<evidence type="ECO:0000256" key="4">
    <source>
        <dbReference type="ARBA" id="ARBA00022553"/>
    </source>
</evidence>
<evidence type="ECO:0000259" key="11">
    <source>
        <dbReference type="PROSITE" id="PS50110"/>
    </source>
</evidence>
<comment type="catalytic activity">
    <reaction evidence="1">
        <text>ATP + protein L-histidine = ADP + protein N-phospho-L-histidine.</text>
        <dbReference type="EC" id="2.7.13.3"/>
    </reaction>
</comment>
<dbReference type="PROSITE" id="PS50885">
    <property type="entry name" value="HAMP"/>
    <property type="match status" value="1"/>
</dbReference>
<dbReference type="CDD" id="cd00082">
    <property type="entry name" value="HisKA"/>
    <property type="match status" value="1"/>
</dbReference>
<dbReference type="Pfam" id="PF17152">
    <property type="entry name" value="CHASE8"/>
    <property type="match status" value="1"/>
</dbReference>
<dbReference type="Pfam" id="PF02518">
    <property type="entry name" value="HATPase_c"/>
    <property type="match status" value="1"/>
</dbReference>
<dbReference type="Proteomes" id="UP001293718">
    <property type="component" value="Unassembled WGS sequence"/>
</dbReference>
<comment type="subcellular location">
    <subcellularLocation>
        <location evidence="2">Membrane</location>
    </subcellularLocation>
</comment>
<evidence type="ECO:0000256" key="6">
    <source>
        <dbReference type="ARBA" id="ARBA00022777"/>
    </source>
</evidence>
<evidence type="ECO:0000313" key="13">
    <source>
        <dbReference type="EMBL" id="MDZ5460494.1"/>
    </source>
</evidence>
<dbReference type="SUPFAM" id="SSF55874">
    <property type="entry name" value="ATPase domain of HSP90 chaperone/DNA topoisomerase II/histidine kinase"/>
    <property type="match status" value="1"/>
</dbReference>
<dbReference type="PROSITE" id="PS50109">
    <property type="entry name" value="HIS_KIN"/>
    <property type="match status" value="1"/>
</dbReference>
<dbReference type="PROSITE" id="PS50110">
    <property type="entry name" value="RESPONSE_REGULATORY"/>
    <property type="match status" value="1"/>
</dbReference>
<keyword evidence="6" id="KW-0418">Kinase</keyword>
<evidence type="ECO:0000256" key="7">
    <source>
        <dbReference type="PROSITE-ProRule" id="PRU00169"/>
    </source>
</evidence>
<evidence type="ECO:0000256" key="1">
    <source>
        <dbReference type="ARBA" id="ARBA00000085"/>
    </source>
</evidence>
<feature type="modified residue" description="4-aspartylphosphate" evidence="7">
    <location>
        <position position="590"/>
    </location>
</feature>
<feature type="domain" description="Histidine kinase" evidence="10">
    <location>
        <begin position="300"/>
        <end position="516"/>
    </location>
</feature>
<dbReference type="EC" id="2.7.13.3" evidence="3"/>
<dbReference type="GO" id="GO:0005524">
    <property type="term" value="F:ATP binding"/>
    <property type="evidence" value="ECO:0007669"/>
    <property type="project" value="UniProtKB-KW"/>
</dbReference>
<dbReference type="Pfam" id="PF00512">
    <property type="entry name" value="HisKA"/>
    <property type="match status" value="1"/>
</dbReference>
<dbReference type="EMBL" id="JAXOJX010000071">
    <property type="protein sequence ID" value="MDZ5460494.1"/>
    <property type="molecule type" value="Genomic_DNA"/>
</dbReference>
<accession>A0ABU5INN9</accession>
<keyword evidence="13" id="KW-0547">Nucleotide-binding</keyword>
<dbReference type="SMART" id="SM00448">
    <property type="entry name" value="REC"/>
    <property type="match status" value="1"/>
</dbReference>
<dbReference type="SUPFAM" id="SSF52172">
    <property type="entry name" value="CheY-like"/>
    <property type="match status" value="1"/>
</dbReference>
<dbReference type="PANTHER" id="PTHR43047">
    <property type="entry name" value="TWO-COMPONENT HISTIDINE PROTEIN KINASE"/>
    <property type="match status" value="1"/>
</dbReference>
<keyword evidence="13" id="KW-0067">ATP-binding</keyword>
<dbReference type="InterPro" id="IPR004358">
    <property type="entry name" value="Sig_transdc_His_kin-like_C"/>
</dbReference>
<evidence type="ECO:0000313" key="14">
    <source>
        <dbReference type="Proteomes" id="UP001293718"/>
    </source>
</evidence>